<dbReference type="EMBL" id="LIAE01006480">
    <property type="protein sequence ID" value="PAV89019.1"/>
    <property type="molecule type" value="Genomic_DNA"/>
</dbReference>
<dbReference type="GO" id="GO:0000981">
    <property type="term" value="F:DNA-binding transcription factor activity, RNA polymerase II-specific"/>
    <property type="evidence" value="ECO:0007669"/>
    <property type="project" value="TreeGrafter"/>
</dbReference>
<feature type="compositionally biased region" description="Polar residues" evidence="4">
    <location>
        <begin position="321"/>
        <end position="333"/>
    </location>
</feature>
<feature type="compositionally biased region" description="Low complexity" evidence="4">
    <location>
        <begin position="160"/>
        <end position="169"/>
    </location>
</feature>
<dbReference type="GO" id="GO:0000978">
    <property type="term" value="F:RNA polymerase II cis-regulatory region sequence-specific DNA binding"/>
    <property type="evidence" value="ECO:0007669"/>
    <property type="project" value="TreeGrafter"/>
</dbReference>
<dbReference type="FunFam" id="1.10.10.60:FF:000169">
    <property type="entry name" value="DNA-binding protein SATB1"/>
    <property type="match status" value="1"/>
</dbReference>
<sequence length="455" mass="51400">MRIFRSTSDSASAQCVNELKQKLLKAAINKNPQLLATLDQPLRELITQIVSGDDPSVLSHEQINVINEWLETLDTGDERRSPTAQVRFNQLFEIPKLEKWFKSEPNPSRQKLINYMNTLNSSQYRKSHAKISYQQICNWFQMQRASLRKANSNGTGNGNGLTQQQQQQLQAQLTQTFSLPTMLSEFRPKFDFSSFLEQKASLNLGDENRIDGGSDSPSPADDEIHSNSDAGGHKDSFNNGKTIGDIIDQELRTIWLDSAFSAFKLPIRVGDMQVDKFENCRPAWTGIDPFASAKTADTHGSVWESPSASSPDTSMHLRDSLASSSPRLTSDVSSANNNTPINLASQDIQHIASNLTAPFNPFISLIAAARSRLMFDPLTELPILERWFEENPHPTWVQIDNYTNMLNKCPYRENYPLISQHNVKIWFKNRRAKNKRMQTGLGKMDSTSKLENIFS</sequence>
<dbReference type="Proteomes" id="UP000218231">
    <property type="component" value="Unassembled WGS sequence"/>
</dbReference>
<keyword evidence="2 3" id="KW-0539">Nucleus</keyword>
<feature type="DNA-binding region" description="Homeobox" evidence="2">
    <location>
        <begin position="95"/>
        <end position="151"/>
    </location>
</feature>
<gene>
    <name evidence="6" type="ORF">WR25_14958</name>
</gene>
<evidence type="ECO:0000256" key="1">
    <source>
        <dbReference type="ARBA" id="ARBA00004123"/>
    </source>
</evidence>
<dbReference type="Gene3D" id="1.10.10.60">
    <property type="entry name" value="Homeodomain-like"/>
    <property type="match status" value="2"/>
</dbReference>
<dbReference type="OrthoDB" id="10052721at2759"/>
<evidence type="ECO:0000256" key="3">
    <source>
        <dbReference type="RuleBase" id="RU000682"/>
    </source>
</evidence>
<evidence type="ECO:0000313" key="6">
    <source>
        <dbReference type="EMBL" id="PAV89019.1"/>
    </source>
</evidence>
<dbReference type="CDD" id="cd00086">
    <property type="entry name" value="homeodomain"/>
    <property type="match status" value="2"/>
</dbReference>
<keyword evidence="7" id="KW-1185">Reference proteome</keyword>
<name>A0A2A2LS96_9BILA</name>
<dbReference type="InterPro" id="IPR001356">
    <property type="entry name" value="HD"/>
</dbReference>
<dbReference type="Pfam" id="PF00046">
    <property type="entry name" value="Homeodomain"/>
    <property type="match status" value="1"/>
</dbReference>
<evidence type="ECO:0000313" key="7">
    <source>
        <dbReference type="Proteomes" id="UP000218231"/>
    </source>
</evidence>
<reference evidence="6 7" key="1">
    <citation type="journal article" date="2017" name="Curr. Biol.">
        <title>Genome architecture and evolution of a unichromosomal asexual nematode.</title>
        <authorList>
            <person name="Fradin H."/>
            <person name="Zegar C."/>
            <person name="Gutwein M."/>
            <person name="Lucas J."/>
            <person name="Kovtun M."/>
            <person name="Corcoran D."/>
            <person name="Baugh L.R."/>
            <person name="Kiontke K."/>
            <person name="Gunsalus K."/>
            <person name="Fitch D.H."/>
            <person name="Piano F."/>
        </authorList>
    </citation>
    <scope>NUCLEOTIDE SEQUENCE [LARGE SCALE GENOMIC DNA]</scope>
    <source>
        <strain evidence="6">PF1309</strain>
    </source>
</reference>
<keyword evidence="2 3" id="KW-0238">DNA-binding</keyword>
<dbReference type="PROSITE" id="PS50071">
    <property type="entry name" value="HOMEOBOX_2"/>
    <property type="match status" value="2"/>
</dbReference>
<dbReference type="PANTHER" id="PTHR15116">
    <property type="entry name" value="DNA-BINDING PROTEIN SATB FAMILY MEMBER"/>
    <property type="match status" value="1"/>
</dbReference>
<feature type="region of interest" description="Disordered" evidence="4">
    <location>
        <begin position="149"/>
        <end position="169"/>
    </location>
</feature>
<feature type="DNA-binding region" description="Homeobox" evidence="2">
    <location>
        <begin position="382"/>
        <end position="438"/>
    </location>
</feature>
<dbReference type="InterPro" id="IPR039673">
    <property type="entry name" value="SATB1/SATB2"/>
</dbReference>
<dbReference type="SMART" id="SM00389">
    <property type="entry name" value="HOX"/>
    <property type="match status" value="2"/>
</dbReference>
<evidence type="ECO:0000256" key="4">
    <source>
        <dbReference type="SAM" id="MobiDB-lite"/>
    </source>
</evidence>
<dbReference type="InterPro" id="IPR009057">
    <property type="entry name" value="Homeodomain-like_sf"/>
</dbReference>
<comment type="subcellular location">
    <subcellularLocation>
        <location evidence="1 2 3">Nucleus</location>
    </subcellularLocation>
</comment>
<evidence type="ECO:0000259" key="5">
    <source>
        <dbReference type="PROSITE" id="PS50071"/>
    </source>
</evidence>
<protein>
    <recommendedName>
        <fullName evidence="5">Homeobox domain-containing protein</fullName>
    </recommendedName>
</protein>
<feature type="region of interest" description="Disordered" evidence="4">
    <location>
        <begin position="300"/>
        <end position="333"/>
    </location>
</feature>
<dbReference type="GO" id="GO:0005634">
    <property type="term" value="C:nucleus"/>
    <property type="evidence" value="ECO:0007669"/>
    <property type="project" value="UniProtKB-SubCell"/>
</dbReference>
<accession>A0A2A2LS96</accession>
<proteinExistence type="predicted"/>
<organism evidence="6 7">
    <name type="scientific">Diploscapter pachys</name>
    <dbReference type="NCBI Taxonomy" id="2018661"/>
    <lineage>
        <taxon>Eukaryota</taxon>
        <taxon>Metazoa</taxon>
        <taxon>Ecdysozoa</taxon>
        <taxon>Nematoda</taxon>
        <taxon>Chromadorea</taxon>
        <taxon>Rhabditida</taxon>
        <taxon>Rhabditina</taxon>
        <taxon>Rhabditomorpha</taxon>
        <taxon>Rhabditoidea</taxon>
        <taxon>Rhabditidae</taxon>
        <taxon>Diploscapter</taxon>
    </lineage>
</organism>
<dbReference type="STRING" id="2018661.A0A2A2LS96"/>
<feature type="domain" description="Homeobox" evidence="5">
    <location>
        <begin position="380"/>
        <end position="437"/>
    </location>
</feature>
<feature type="domain" description="Homeobox" evidence="5">
    <location>
        <begin position="93"/>
        <end position="150"/>
    </location>
</feature>
<dbReference type="SUPFAM" id="SSF46689">
    <property type="entry name" value="Homeodomain-like"/>
    <property type="match status" value="2"/>
</dbReference>
<evidence type="ECO:0000256" key="2">
    <source>
        <dbReference type="PROSITE-ProRule" id="PRU00108"/>
    </source>
</evidence>
<dbReference type="GO" id="GO:0006338">
    <property type="term" value="P:chromatin remodeling"/>
    <property type="evidence" value="ECO:0007669"/>
    <property type="project" value="InterPro"/>
</dbReference>
<dbReference type="AlphaFoldDB" id="A0A2A2LS96"/>
<comment type="caution">
    <text evidence="6">The sequence shown here is derived from an EMBL/GenBank/DDBJ whole genome shotgun (WGS) entry which is preliminary data.</text>
</comment>
<dbReference type="PANTHER" id="PTHR15116:SF16">
    <property type="entry name" value="DEFECTIVE PROVENTRICULUS, ISOFORM A"/>
    <property type="match status" value="1"/>
</dbReference>
<keyword evidence="2 3" id="KW-0371">Homeobox</keyword>
<feature type="region of interest" description="Disordered" evidence="4">
    <location>
        <begin position="205"/>
        <end position="239"/>
    </location>
</feature>
<feature type="compositionally biased region" description="Polar residues" evidence="4">
    <location>
        <begin position="304"/>
        <end position="313"/>
    </location>
</feature>
<feature type="compositionally biased region" description="Basic and acidic residues" evidence="4">
    <location>
        <begin position="222"/>
        <end position="236"/>
    </location>
</feature>